<dbReference type="SUPFAM" id="SSF47384">
    <property type="entry name" value="Homodimeric domain of signal transducing histidine kinase"/>
    <property type="match status" value="1"/>
</dbReference>
<reference evidence="14 15" key="1">
    <citation type="submission" date="2018-10" db="EMBL/GenBank/DDBJ databases">
        <authorList>
            <person name="Peiro R."/>
            <person name="Begona"/>
            <person name="Cbmso G."/>
            <person name="Lopez M."/>
            <person name="Gonzalez S."/>
            <person name="Sacristan E."/>
            <person name="Castillo E."/>
        </authorList>
    </citation>
    <scope>NUCLEOTIDE SEQUENCE [LARGE SCALE GENOMIC DNA]</scope>
    <source>
        <strain evidence="14">TTHNAR1</strain>
    </source>
</reference>
<dbReference type="InterPro" id="IPR003594">
    <property type="entry name" value="HATPase_dom"/>
</dbReference>
<dbReference type="InterPro" id="IPR036097">
    <property type="entry name" value="HisK_dim/P_sf"/>
</dbReference>
<gene>
    <name evidence="14" type="primary">cusS</name>
    <name evidence="14" type="ORF">TTHN1_00752</name>
</gene>
<dbReference type="EMBL" id="LR027517">
    <property type="protein sequence ID" value="VCU52993.1"/>
    <property type="molecule type" value="Genomic_DNA"/>
</dbReference>
<evidence type="ECO:0000256" key="9">
    <source>
        <dbReference type="ARBA" id="ARBA00023012"/>
    </source>
</evidence>
<dbReference type="Proteomes" id="UP000279841">
    <property type="component" value="Chromosome"/>
</dbReference>
<dbReference type="InterPro" id="IPR005467">
    <property type="entry name" value="His_kinase_dom"/>
</dbReference>
<dbReference type="Gene3D" id="3.30.565.10">
    <property type="entry name" value="Histidine kinase-like ATPase, C-terminal domain"/>
    <property type="match status" value="1"/>
</dbReference>
<dbReference type="PROSITE" id="PS50109">
    <property type="entry name" value="HIS_KIN"/>
    <property type="match status" value="1"/>
</dbReference>
<dbReference type="SMART" id="SM00387">
    <property type="entry name" value="HATPase_c"/>
    <property type="match status" value="1"/>
</dbReference>
<evidence type="ECO:0000256" key="6">
    <source>
        <dbReference type="ARBA" id="ARBA00022692"/>
    </source>
</evidence>
<dbReference type="Pfam" id="PF00512">
    <property type="entry name" value="HisKA"/>
    <property type="match status" value="1"/>
</dbReference>
<evidence type="ECO:0000256" key="11">
    <source>
        <dbReference type="SAM" id="Phobius"/>
    </source>
</evidence>
<evidence type="ECO:0000256" key="4">
    <source>
        <dbReference type="ARBA" id="ARBA00022553"/>
    </source>
</evidence>
<dbReference type="InterPro" id="IPR050428">
    <property type="entry name" value="TCS_sensor_his_kinase"/>
</dbReference>
<dbReference type="EC" id="2.7.13.3" evidence="3"/>
<evidence type="ECO:0000256" key="1">
    <source>
        <dbReference type="ARBA" id="ARBA00000085"/>
    </source>
</evidence>
<dbReference type="CDD" id="cd00075">
    <property type="entry name" value="HATPase"/>
    <property type="match status" value="1"/>
</dbReference>
<feature type="domain" description="Histidine kinase" evidence="12">
    <location>
        <begin position="205"/>
        <end position="399"/>
    </location>
</feature>
<dbReference type="InterPro" id="IPR004358">
    <property type="entry name" value="Sig_transdc_His_kin-like_C"/>
</dbReference>
<dbReference type="SUPFAM" id="SSF158472">
    <property type="entry name" value="HAMP domain-like"/>
    <property type="match status" value="1"/>
</dbReference>
<evidence type="ECO:0000256" key="2">
    <source>
        <dbReference type="ARBA" id="ARBA00004370"/>
    </source>
</evidence>
<dbReference type="Pfam" id="PF02518">
    <property type="entry name" value="HATPase_c"/>
    <property type="match status" value="1"/>
</dbReference>
<keyword evidence="7 14" id="KW-0418">Kinase</keyword>
<sequence>MSLKARLALFFTLSIGLALFFQGALSYVAFKGLLEADLDRSLLFYARALAEGRPSPRGEFAFRLVQGGAEIKSPNFPDLPPLAPGRYWKEGWRVWVMEAPGGTLTVARYEPEALLALSRFRLALFASGAALTLAFALLAGHLAGVALRPLSRLTEVARRVADSQDLSHRVPPEGGGELKTLAEAFNHMLERLEAFLEREKRFTRDAAHELRTPVAAALAQLEAAEAGYLSEGEALQATKEELLRMKRLVEALLVLAREGRVTPVPLDLAALAREEARAFGVPYRGPETLPYEGDPLLLAQALRNLLRNAFLHGEGKGVEVRLSQEGEDLVLEVKDEGPGMPEEALKAAGRPFFRASAKPGEGLGLSVAKKVAEAHGGALVLVPRKPTGLTARLLLPANPRLTGTP</sequence>
<proteinExistence type="predicted"/>
<dbReference type="InterPro" id="IPR036890">
    <property type="entry name" value="HATPase_C_sf"/>
</dbReference>
<keyword evidence="9" id="KW-0902">Two-component regulatory system</keyword>
<evidence type="ECO:0000256" key="3">
    <source>
        <dbReference type="ARBA" id="ARBA00012438"/>
    </source>
</evidence>
<accession>A0A3P4ASM6</accession>
<dbReference type="GO" id="GO:0016020">
    <property type="term" value="C:membrane"/>
    <property type="evidence" value="ECO:0007669"/>
    <property type="project" value="UniProtKB-SubCell"/>
</dbReference>
<dbReference type="SUPFAM" id="SSF55874">
    <property type="entry name" value="ATPase domain of HSP90 chaperone/DNA topoisomerase II/histidine kinase"/>
    <property type="match status" value="1"/>
</dbReference>
<dbReference type="SMART" id="SM00304">
    <property type="entry name" value="HAMP"/>
    <property type="match status" value="1"/>
</dbReference>
<comment type="catalytic activity">
    <reaction evidence="1">
        <text>ATP + protein L-histidine = ADP + protein N-phospho-L-histidine.</text>
        <dbReference type="EC" id="2.7.13.3"/>
    </reaction>
</comment>
<evidence type="ECO:0000259" key="13">
    <source>
        <dbReference type="PROSITE" id="PS50885"/>
    </source>
</evidence>
<dbReference type="GO" id="GO:0000155">
    <property type="term" value="F:phosphorelay sensor kinase activity"/>
    <property type="evidence" value="ECO:0007669"/>
    <property type="project" value="InterPro"/>
</dbReference>
<dbReference type="Gene3D" id="1.10.8.500">
    <property type="entry name" value="HAMP domain in histidine kinase"/>
    <property type="match status" value="1"/>
</dbReference>
<dbReference type="SMART" id="SM00388">
    <property type="entry name" value="HisKA"/>
    <property type="match status" value="1"/>
</dbReference>
<evidence type="ECO:0000313" key="15">
    <source>
        <dbReference type="Proteomes" id="UP000279841"/>
    </source>
</evidence>
<dbReference type="Pfam" id="PF00672">
    <property type="entry name" value="HAMP"/>
    <property type="match status" value="1"/>
</dbReference>
<dbReference type="PRINTS" id="PR00344">
    <property type="entry name" value="BCTRLSENSOR"/>
</dbReference>
<dbReference type="CDD" id="cd00082">
    <property type="entry name" value="HisKA"/>
    <property type="match status" value="1"/>
</dbReference>
<dbReference type="RefSeq" id="WP_124104519.1">
    <property type="nucleotide sequence ID" value="NZ_LR027517.1"/>
</dbReference>
<organism evidence="14 15">
    <name type="scientific">Thermus thermophilus</name>
    <dbReference type="NCBI Taxonomy" id="274"/>
    <lineage>
        <taxon>Bacteria</taxon>
        <taxon>Thermotogati</taxon>
        <taxon>Deinococcota</taxon>
        <taxon>Deinococci</taxon>
        <taxon>Thermales</taxon>
        <taxon>Thermaceae</taxon>
        <taxon>Thermus</taxon>
    </lineage>
</organism>
<dbReference type="Gene3D" id="1.10.287.130">
    <property type="match status" value="1"/>
</dbReference>
<protein>
    <recommendedName>
        <fullName evidence="3">histidine kinase</fullName>
        <ecNumber evidence="3">2.7.13.3</ecNumber>
    </recommendedName>
</protein>
<dbReference type="AlphaFoldDB" id="A0A3P4ASM6"/>
<dbReference type="InterPro" id="IPR003661">
    <property type="entry name" value="HisK_dim/P_dom"/>
</dbReference>
<evidence type="ECO:0000256" key="10">
    <source>
        <dbReference type="ARBA" id="ARBA00023136"/>
    </source>
</evidence>
<keyword evidence="8 11" id="KW-1133">Transmembrane helix</keyword>
<name>A0A3P4ASM6_THETH</name>
<dbReference type="InterPro" id="IPR003660">
    <property type="entry name" value="HAMP_dom"/>
</dbReference>
<dbReference type="PANTHER" id="PTHR45436">
    <property type="entry name" value="SENSOR HISTIDINE KINASE YKOH"/>
    <property type="match status" value="1"/>
</dbReference>
<keyword evidence="4" id="KW-0597">Phosphoprotein</keyword>
<evidence type="ECO:0000259" key="12">
    <source>
        <dbReference type="PROSITE" id="PS50109"/>
    </source>
</evidence>
<keyword evidence="10 11" id="KW-0472">Membrane</keyword>
<comment type="subcellular location">
    <subcellularLocation>
        <location evidence="2">Membrane</location>
    </subcellularLocation>
</comment>
<keyword evidence="6 11" id="KW-0812">Transmembrane</keyword>
<dbReference type="CDD" id="cd06225">
    <property type="entry name" value="HAMP"/>
    <property type="match status" value="1"/>
</dbReference>
<dbReference type="PANTHER" id="PTHR45436:SF5">
    <property type="entry name" value="SENSOR HISTIDINE KINASE TRCS"/>
    <property type="match status" value="1"/>
</dbReference>
<evidence type="ECO:0000256" key="5">
    <source>
        <dbReference type="ARBA" id="ARBA00022679"/>
    </source>
</evidence>
<keyword evidence="5" id="KW-0808">Transferase</keyword>
<feature type="transmembrane region" description="Helical" evidence="11">
    <location>
        <begin position="122"/>
        <end position="143"/>
    </location>
</feature>
<dbReference type="PROSITE" id="PS50885">
    <property type="entry name" value="HAMP"/>
    <property type="match status" value="1"/>
</dbReference>
<evidence type="ECO:0000256" key="7">
    <source>
        <dbReference type="ARBA" id="ARBA00022777"/>
    </source>
</evidence>
<evidence type="ECO:0000256" key="8">
    <source>
        <dbReference type="ARBA" id="ARBA00022989"/>
    </source>
</evidence>
<evidence type="ECO:0000313" key="14">
    <source>
        <dbReference type="EMBL" id="VCU52993.1"/>
    </source>
</evidence>
<feature type="domain" description="HAMP" evidence="13">
    <location>
        <begin position="144"/>
        <end position="197"/>
    </location>
</feature>